<dbReference type="GO" id="GO:0005576">
    <property type="term" value="C:extracellular region"/>
    <property type="evidence" value="ECO:0007669"/>
    <property type="project" value="UniProtKB-SubCell"/>
</dbReference>
<evidence type="ECO:0000256" key="2">
    <source>
        <dbReference type="ARBA" id="ARBA00022729"/>
    </source>
</evidence>
<evidence type="ECO:0000313" key="5">
    <source>
        <dbReference type="EMBL" id="OIJ65300.1"/>
    </source>
</evidence>
<reference evidence="5" key="1">
    <citation type="submission" date="2016-10" db="EMBL/GenBank/DDBJ databases">
        <title>Genome sequence of Streptomyces mangrovisoli MUSC 149.</title>
        <authorList>
            <person name="Lee L.-H."/>
            <person name="Ser H.-L."/>
        </authorList>
    </citation>
    <scope>NUCLEOTIDE SEQUENCE [LARGE SCALE GENOMIC DNA]</scope>
    <source>
        <strain evidence="5">MUSC 149</strain>
    </source>
</reference>
<keyword evidence="6" id="KW-1185">Reference proteome</keyword>
<accession>A0A1J4NUV8</accession>
<evidence type="ECO:0000256" key="3">
    <source>
        <dbReference type="SAM" id="Phobius"/>
    </source>
</evidence>
<dbReference type="Pfam" id="PF01522">
    <property type="entry name" value="Polysacc_deac_1"/>
    <property type="match status" value="1"/>
</dbReference>
<gene>
    <name evidence="5" type="ORF">WN71_023735</name>
</gene>
<keyword evidence="3" id="KW-0472">Membrane</keyword>
<dbReference type="GO" id="GO:0005975">
    <property type="term" value="P:carbohydrate metabolic process"/>
    <property type="evidence" value="ECO:0007669"/>
    <property type="project" value="InterPro"/>
</dbReference>
<keyword evidence="3" id="KW-0812">Transmembrane</keyword>
<dbReference type="CDD" id="cd10918">
    <property type="entry name" value="CE4_NodB_like_5s_6s"/>
    <property type="match status" value="1"/>
</dbReference>
<keyword evidence="2" id="KW-0732">Signal</keyword>
<feature type="transmembrane region" description="Helical" evidence="3">
    <location>
        <begin position="57"/>
        <end position="80"/>
    </location>
</feature>
<dbReference type="STRING" id="1428628.WN71_023735"/>
<sequence>MALRGNRREPADVVLHDHGNGPEPCLRADYVGTAANDRRRGRHHGWGRGQTQWPIRVLLGALTLSVVLVSAAAGIDRYLYLKYVAPQASPRQVHITSAQRTAWTKEGQELPGRTAPVVLTFHDIATRSKSPYALTPKAFDEQLTALERAGYRTLTAQQFTDYMAGGRVPRRSVLLTFDDGTGGLWKYADRILAKHHMHATVFLITGSVDKHLPYYLTWREIAKMHGSGRWDFGSHTRAMHDRRAVNAEGDEGAALANRLWLPDERRQETTAEYRARVRRDLSGSVKDIVGHGLPTPKMFAIPFSDGPRDDGVGSLVRKVLHEYFPIVMTDTSSTPLSASRRAAAAGYVQRVEVLRDTSPVRLLAKIRQNVQIPAEASAPLTDVNNWEGLQDGVNLDVFSGRTPARAPGSPAAIHYVSADYRPRSSVDWTDYRAAAVLGSLGNGTNQASLAVRTNSKEPVDVVITQDQATLLVKGLPVDSRPLKRAARHTVTVDVGRQTTTVRVDGQVTMSHTSARKAAELSGGITIRSGINDEGEKWPTFKELSVVSTAPAGVRG</sequence>
<evidence type="ECO:0000313" key="6">
    <source>
        <dbReference type="Proteomes" id="UP000034196"/>
    </source>
</evidence>
<proteinExistence type="predicted"/>
<comment type="subcellular location">
    <subcellularLocation>
        <location evidence="1">Secreted</location>
    </subcellularLocation>
</comment>
<name>A0A1J4NUV8_9ACTN</name>
<dbReference type="Gene3D" id="3.20.20.370">
    <property type="entry name" value="Glycoside hydrolase/deacetylase"/>
    <property type="match status" value="1"/>
</dbReference>
<comment type="caution">
    <text evidence="5">The sequence shown here is derived from an EMBL/GenBank/DDBJ whole genome shotgun (WGS) entry which is preliminary data.</text>
</comment>
<keyword evidence="3" id="KW-1133">Transmembrane helix</keyword>
<protein>
    <recommendedName>
        <fullName evidence="4">NodB homology domain-containing protein</fullName>
    </recommendedName>
</protein>
<dbReference type="InterPro" id="IPR051398">
    <property type="entry name" value="Polysacch_Deacetylase"/>
</dbReference>
<feature type="domain" description="NodB homology" evidence="4">
    <location>
        <begin position="167"/>
        <end position="306"/>
    </location>
</feature>
<dbReference type="InterPro" id="IPR011330">
    <property type="entry name" value="Glyco_hydro/deAcase_b/a-brl"/>
</dbReference>
<evidence type="ECO:0000256" key="1">
    <source>
        <dbReference type="ARBA" id="ARBA00004613"/>
    </source>
</evidence>
<dbReference type="RefSeq" id="WP_052743093.1">
    <property type="nucleotide sequence ID" value="NZ_LAVA02000058.1"/>
</dbReference>
<dbReference type="Proteomes" id="UP000034196">
    <property type="component" value="Unassembled WGS sequence"/>
</dbReference>
<dbReference type="SUPFAM" id="SSF88713">
    <property type="entry name" value="Glycoside hydrolase/deacetylase"/>
    <property type="match status" value="1"/>
</dbReference>
<organism evidence="5 6">
    <name type="scientific">Streptomyces mangrovisoli</name>
    <dbReference type="NCBI Taxonomy" id="1428628"/>
    <lineage>
        <taxon>Bacteria</taxon>
        <taxon>Bacillati</taxon>
        <taxon>Actinomycetota</taxon>
        <taxon>Actinomycetes</taxon>
        <taxon>Kitasatosporales</taxon>
        <taxon>Streptomycetaceae</taxon>
        <taxon>Streptomyces</taxon>
    </lineage>
</organism>
<dbReference type="OrthoDB" id="3455067at2"/>
<dbReference type="PANTHER" id="PTHR34216">
    <property type="match status" value="1"/>
</dbReference>
<dbReference type="EMBL" id="LAVA02000058">
    <property type="protein sequence ID" value="OIJ65300.1"/>
    <property type="molecule type" value="Genomic_DNA"/>
</dbReference>
<dbReference type="PANTHER" id="PTHR34216:SF3">
    <property type="entry name" value="POLY-BETA-1,6-N-ACETYL-D-GLUCOSAMINE N-DEACETYLASE"/>
    <property type="match status" value="1"/>
</dbReference>
<dbReference type="GO" id="GO:0016810">
    <property type="term" value="F:hydrolase activity, acting on carbon-nitrogen (but not peptide) bonds"/>
    <property type="evidence" value="ECO:0007669"/>
    <property type="project" value="InterPro"/>
</dbReference>
<dbReference type="InterPro" id="IPR002509">
    <property type="entry name" value="NODB_dom"/>
</dbReference>
<dbReference type="AlphaFoldDB" id="A0A1J4NUV8"/>
<evidence type="ECO:0000259" key="4">
    <source>
        <dbReference type="Pfam" id="PF01522"/>
    </source>
</evidence>